<feature type="compositionally biased region" description="Low complexity" evidence="1">
    <location>
        <begin position="308"/>
        <end position="350"/>
    </location>
</feature>
<dbReference type="PANTHER" id="PTHR24094:SF15">
    <property type="entry name" value="AMP-DEPENDENT SYNTHETASE_LIGASE DOMAIN-CONTAINING PROTEIN-RELATED"/>
    <property type="match status" value="1"/>
</dbReference>
<dbReference type="InterPro" id="IPR008613">
    <property type="entry name" value="Excalibur_Ca-bd_domain"/>
</dbReference>
<gene>
    <name evidence="3" type="ORF">DSM100238_0936</name>
</gene>
<dbReference type="AlphaFoldDB" id="A0A6A2W3S0"/>
<protein>
    <submittedName>
        <fullName evidence="3">Calcium-binding protein</fullName>
    </submittedName>
</protein>
<keyword evidence="4" id="KW-1185">Reference proteome</keyword>
<feature type="region of interest" description="Disordered" evidence="1">
    <location>
        <begin position="303"/>
        <end position="352"/>
    </location>
</feature>
<dbReference type="InterPro" id="IPR011089">
    <property type="entry name" value="GmrSD_C"/>
</dbReference>
<reference evidence="3 4" key="1">
    <citation type="submission" date="2019-09" db="EMBL/GenBank/DDBJ databases">
        <title>Characterization of the phylogenetic diversity of two novel species belonging to the genus Bifidobacterium: Bifidobacterium cebidarum sp. nov. and Bifidobacterium leontopitheci sp. nov.</title>
        <authorList>
            <person name="Lugli G.A."/>
            <person name="Duranti S."/>
            <person name="Milani C."/>
            <person name="Turroni F."/>
            <person name="Ventura M."/>
        </authorList>
    </citation>
    <scope>NUCLEOTIDE SEQUENCE [LARGE SCALE GENOMIC DNA]</scope>
    <source>
        <strain evidence="3 4">DSM 100238</strain>
    </source>
</reference>
<dbReference type="PANTHER" id="PTHR24094">
    <property type="entry name" value="SECRETED PROTEIN"/>
    <property type="match status" value="1"/>
</dbReference>
<organism evidence="3 4">
    <name type="scientific">Bifidobacterium apri</name>
    <dbReference type="NCBI Taxonomy" id="1769423"/>
    <lineage>
        <taxon>Bacteria</taxon>
        <taxon>Bacillati</taxon>
        <taxon>Actinomycetota</taxon>
        <taxon>Actinomycetes</taxon>
        <taxon>Bifidobacteriales</taxon>
        <taxon>Bifidobacteriaceae</taxon>
        <taxon>Bifidobacterium</taxon>
    </lineage>
</organism>
<feature type="region of interest" description="Disordered" evidence="1">
    <location>
        <begin position="370"/>
        <end position="391"/>
    </location>
</feature>
<feature type="domain" description="Excalibur calcium-binding" evidence="2">
    <location>
        <begin position="355"/>
        <end position="391"/>
    </location>
</feature>
<name>A0A6A2W3S0_9BIFI</name>
<feature type="region of interest" description="Disordered" evidence="1">
    <location>
        <begin position="62"/>
        <end position="110"/>
    </location>
</feature>
<sequence>MNNSTNTGTRQTAATAAAANIADTADTQHRAFSRRRSTTRLIAAILAGTMLLPLSACGGSDTDTTALPSESTSAATTPSESSSPSETTAPDASPSDNASAQSGTGSGSSDASVAAVDMLATLSVKGRAPKTGYARTQFGAAWSDVDHNGCDTRNDILKRDMTNVTFKYGTHDCVVKTGTLNDPYTGKTINFVRGQYTSTAVQIDHVVALSDAWQKGAQQLSADQRLQLANDPYNLLAVDGPANQQKSDSDAASWLPSNKSFRCQYVARQIGVKHKYALWVTQAEKDAMTNVLSSCPGQTVPDGGGVVASSSAASQPAQAAPAPAQTTQAAPAPAPAPAQTQAAPAPTQQSGSDVYYQNCSAVRAAGKAPLYQGQPGYSKKLDRDGDGIACE</sequence>
<dbReference type="EMBL" id="WBSO01000004">
    <property type="protein sequence ID" value="KAB8299504.1"/>
    <property type="molecule type" value="Genomic_DNA"/>
</dbReference>
<evidence type="ECO:0000313" key="4">
    <source>
        <dbReference type="Proteomes" id="UP000440041"/>
    </source>
</evidence>
<proteinExistence type="predicted"/>
<feature type="region of interest" description="Disordered" evidence="1">
    <location>
        <begin position="1"/>
        <end position="21"/>
    </location>
</feature>
<feature type="compositionally biased region" description="Low complexity" evidence="1">
    <location>
        <begin position="64"/>
        <end position="110"/>
    </location>
</feature>
<dbReference type="Proteomes" id="UP000440041">
    <property type="component" value="Unassembled WGS sequence"/>
</dbReference>
<accession>A0A6A2W3S0</accession>
<evidence type="ECO:0000313" key="3">
    <source>
        <dbReference type="EMBL" id="KAB8299504.1"/>
    </source>
</evidence>
<dbReference type="SMART" id="SM00894">
    <property type="entry name" value="Excalibur"/>
    <property type="match status" value="1"/>
</dbReference>
<dbReference type="Pfam" id="PF07510">
    <property type="entry name" value="GmrSD_C"/>
    <property type="match status" value="1"/>
</dbReference>
<feature type="compositionally biased region" description="Basic and acidic residues" evidence="1">
    <location>
        <begin position="379"/>
        <end position="391"/>
    </location>
</feature>
<evidence type="ECO:0000259" key="2">
    <source>
        <dbReference type="SMART" id="SM00894"/>
    </source>
</evidence>
<comment type="caution">
    <text evidence="3">The sequence shown here is derived from an EMBL/GenBank/DDBJ whole genome shotgun (WGS) entry which is preliminary data.</text>
</comment>
<evidence type="ECO:0000256" key="1">
    <source>
        <dbReference type="SAM" id="MobiDB-lite"/>
    </source>
</evidence>
<dbReference type="Pfam" id="PF05901">
    <property type="entry name" value="Excalibur"/>
    <property type="match status" value="1"/>
</dbReference>